<keyword evidence="2" id="KW-1185">Reference proteome</keyword>
<comment type="caution">
    <text evidence="1">The sequence shown here is derived from an EMBL/GenBank/DDBJ whole genome shotgun (WGS) entry which is preliminary data.</text>
</comment>
<reference evidence="1 2" key="1">
    <citation type="submission" date="2021-06" db="EMBL/GenBank/DDBJ databases">
        <authorList>
            <person name="Kallberg Y."/>
            <person name="Tangrot J."/>
            <person name="Rosling A."/>
        </authorList>
    </citation>
    <scope>NUCLEOTIDE SEQUENCE [LARGE SCALE GENOMIC DNA]</scope>
    <source>
        <strain evidence="1 2">120-4 pot B 10/14</strain>
    </source>
</reference>
<dbReference type="EMBL" id="CAJVQB010011692">
    <property type="protein sequence ID" value="CAG8749734.1"/>
    <property type="molecule type" value="Genomic_DNA"/>
</dbReference>
<accession>A0ABN7VA69</accession>
<organism evidence="1 2">
    <name type="scientific">Gigaspora margarita</name>
    <dbReference type="NCBI Taxonomy" id="4874"/>
    <lineage>
        <taxon>Eukaryota</taxon>
        <taxon>Fungi</taxon>
        <taxon>Fungi incertae sedis</taxon>
        <taxon>Mucoromycota</taxon>
        <taxon>Glomeromycotina</taxon>
        <taxon>Glomeromycetes</taxon>
        <taxon>Diversisporales</taxon>
        <taxon>Gigasporaceae</taxon>
        <taxon>Gigaspora</taxon>
    </lineage>
</organism>
<evidence type="ECO:0000313" key="1">
    <source>
        <dbReference type="EMBL" id="CAG8749734.1"/>
    </source>
</evidence>
<feature type="non-terminal residue" evidence="1">
    <location>
        <position position="86"/>
    </location>
</feature>
<proteinExistence type="predicted"/>
<evidence type="ECO:0000313" key="2">
    <source>
        <dbReference type="Proteomes" id="UP000789901"/>
    </source>
</evidence>
<name>A0ABN7VA69_GIGMA</name>
<sequence length="86" mass="9752">MLANFLLQSTKKISSSRKAAEIIPKLQDSYIQNSQNFFVRKKDPGNVEKEGETKDLWDTYLPALTEDFIYAAQQLGQNATPEDSLI</sequence>
<gene>
    <name evidence="1" type="ORF">GMARGA_LOCUS16245</name>
</gene>
<protein>
    <submittedName>
        <fullName evidence="1">18262_t:CDS:1</fullName>
    </submittedName>
</protein>
<dbReference type="Proteomes" id="UP000789901">
    <property type="component" value="Unassembled WGS sequence"/>
</dbReference>